<name>A0A1F4V1V5_UNCKA</name>
<accession>A0A1F4V1V5</accession>
<dbReference type="Proteomes" id="UP000177371">
    <property type="component" value="Unassembled WGS sequence"/>
</dbReference>
<comment type="caution">
    <text evidence="1">The sequence shown here is derived from an EMBL/GenBank/DDBJ whole genome shotgun (WGS) entry which is preliminary data.</text>
</comment>
<evidence type="ECO:0008006" key="3">
    <source>
        <dbReference type="Google" id="ProtNLM"/>
    </source>
</evidence>
<dbReference type="AlphaFoldDB" id="A0A1F4V1V5"/>
<organism evidence="1 2">
    <name type="scientific">candidate division WWE3 bacterium RBG_16_37_10</name>
    <dbReference type="NCBI Taxonomy" id="1802610"/>
    <lineage>
        <taxon>Bacteria</taxon>
        <taxon>Katanobacteria</taxon>
    </lineage>
</organism>
<proteinExistence type="predicted"/>
<gene>
    <name evidence="1" type="ORF">A2W32_05595</name>
</gene>
<protein>
    <recommendedName>
        <fullName evidence="3">DUF1059 domain-containing protein</fullName>
    </recommendedName>
</protein>
<sequence>MRYLFVCPVPGCGHEVKAQANSDEDAIKKIMMAGADHAKKVHPDMKVDEKQMLEMVKTQMKKS</sequence>
<reference evidence="1 2" key="1">
    <citation type="journal article" date="2016" name="Nat. Commun.">
        <title>Thousands of microbial genomes shed light on interconnected biogeochemical processes in an aquifer system.</title>
        <authorList>
            <person name="Anantharaman K."/>
            <person name="Brown C.T."/>
            <person name="Hug L.A."/>
            <person name="Sharon I."/>
            <person name="Castelle C.J."/>
            <person name="Probst A.J."/>
            <person name="Thomas B.C."/>
            <person name="Singh A."/>
            <person name="Wilkins M.J."/>
            <person name="Karaoz U."/>
            <person name="Brodie E.L."/>
            <person name="Williams K.H."/>
            <person name="Hubbard S.S."/>
            <person name="Banfield J.F."/>
        </authorList>
    </citation>
    <scope>NUCLEOTIDE SEQUENCE [LARGE SCALE GENOMIC DNA]</scope>
</reference>
<dbReference type="STRING" id="1802610.A2W32_05595"/>
<evidence type="ECO:0000313" key="2">
    <source>
        <dbReference type="Proteomes" id="UP000177371"/>
    </source>
</evidence>
<evidence type="ECO:0000313" key="1">
    <source>
        <dbReference type="EMBL" id="OGC51186.1"/>
    </source>
</evidence>
<dbReference type="EMBL" id="MEUT01000027">
    <property type="protein sequence ID" value="OGC51186.1"/>
    <property type="molecule type" value="Genomic_DNA"/>
</dbReference>